<evidence type="ECO:0000256" key="4">
    <source>
        <dbReference type="ARBA" id="ARBA00022692"/>
    </source>
</evidence>
<dbReference type="GO" id="GO:0038023">
    <property type="term" value="F:signaling receptor activity"/>
    <property type="evidence" value="ECO:0007669"/>
    <property type="project" value="TreeGrafter"/>
</dbReference>
<dbReference type="SUPFAM" id="SSF52058">
    <property type="entry name" value="L domain-like"/>
    <property type="match status" value="1"/>
</dbReference>
<dbReference type="SUPFAM" id="SSF52200">
    <property type="entry name" value="Toll/Interleukin receptor TIR domain"/>
    <property type="match status" value="1"/>
</dbReference>
<dbReference type="PANTHER" id="PTHR24365:SF530">
    <property type="entry name" value="MSTPROX-RELATED"/>
    <property type="match status" value="1"/>
</dbReference>
<dbReference type="PROSITE" id="PS50104">
    <property type="entry name" value="TIR"/>
    <property type="match status" value="1"/>
</dbReference>
<keyword evidence="3" id="KW-0433">Leucine-rich repeat</keyword>
<keyword evidence="4 11" id="KW-0812">Transmembrane</keyword>
<evidence type="ECO:0000313" key="15">
    <source>
        <dbReference type="Proteomes" id="UP001321473"/>
    </source>
</evidence>
<keyword evidence="8 11" id="KW-0472">Membrane</keyword>
<evidence type="ECO:0000256" key="6">
    <source>
        <dbReference type="ARBA" id="ARBA00022737"/>
    </source>
</evidence>
<feature type="transmembrane region" description="Helical" evidence="11">
    <location>
        <begin position="580"/>
        <end position="602"/>
    </location>
</feature>
<dbReference type="AlphaFoldDB" id="A0AAQ4DR23"/>
<feature type="domain" description="TIR" evidence="13">
    <location>
        <begin position="631"/>
        <end position="775"/>
    </location>
</feature>
<evidence type="ECO:0000256" key="8">
    <source>
        <dbReference type="ARBA" id="ARBA00023136"/>
    </source>
</evidence>
<dbReference type="InterPro" id="IPR032675">
    <property type="entry name" value="LRR_dom_sf"/>
</dbReference>
<dbReference type="PROSITE" id="PS51257">
    <property type="entry name" value="PROKAR_LIPOPROTEIN"/>
    <property type="match status" value="1"/>
</dbReference>
<proteinExistence type="inferred from homology"/>
<dbReference type="EMBL" id="JARKHS020027947">
    <property type="protein sequence ID" value="KAK8764913.1"/>
    <property type="molecule type" value="Genomic_DNA"/>
</dbReference>
<dbReference type="PANTHER" id="PTHR24365">
    <property type="entry name" value="TOLL-LIKE RECEPTOR"/>
    <property type="match status" value="1"/>
</dbReference>
<evidence type="ECO:0000256" key="1">
    <source>
        <dbReference type="ARBA" id="ARBA00004167"/>
    </source>
</evidence>
<dbReference type="InterPro" id="IPR000157">
    <property type="entry name" value="TIR_dom"/>
</dbReference>
<keyword evidence="10" id="KW-0325">Glycoprotein</keyword>
<organism evidence="14 15">
    <name type="scientific">Amblyomma americanum</name>
    <name type="common">Lone star tick</name>
    <dbReference type="NCBI Taxonomy" id="6943"/>
    <lineage>
        <taxon>Eukaryota</taxon>
        <taxon>Metazoa</taxon>
        <taxon>Ecdysozoa</taxon>
        <taxon>Arthropoda</taxon>
        <taxon>Chelicerata</taxon>
        <taxon>Arachnida</taxon>
        <taxon>Acari</taxon>
        <taxon>Parasitiformes</taxon>
        <taxon>Ixodida</taxon>
        <taxon>Ixodoidea</taxon>
        <taxon>Ixodidae</taxon>
        <taxon>Amblyomminae</taxon>
        <taxon>Amblyomma</taxon>
    </lineage>
</organism>
<dbReference type="Pfam" id="PF01582">
    <property type="entry name" value="TIR"/>
    <property type="match status" value="1"/>
</dbReference>
<evidence type="ECO:0000313" key="14">
    <source>
        <dbReference type="EMBL" id="KAK8764913.1"/>
    </source>
</evidence>
<accession>A0AAQ4DR23</accession>
<feature type="signal peptide" evidence="12">
    <location>
        <begin position="1"/>
        <end position="32"/>
    </location>
</feature>
<dbReference type="InterPro" id="IPR003591">
    <property type="entry name" value="Leu-rich_rpt_typical-subtyp"/>
</dbReference>
<dbReference type="SMART" id="SM00369">
    <property type="entry name" value="LRR_TYP"/>
    <property type="match status" value="7"/>
</dbReference>
<evidence type="ECO:0000256" key="7">
    <source>
        <dbReference type="ARBA" id="ARBA00022989"/>
    </source>
</evidence>
<keyword evidence="7 11" id="KW-1133">Transmembrane helix</keyword>
<dbReference type="Pfam" id="PF13855">
    <property type="entry name" value="LRR_8"/>
    <property type="match status" value="2"/>
</dbReference>
<dbReference type="InterPro" id="IPR035897">
    <property type="entry name" value="Toll_tir_struct_dom_sf"/>
</dbReference>
<keyword evidence="5 12" id="KW-0732">Signal</keyword>
<feature type="chain" id="PRO_5042840216" description="TIR domain-containing protein" evidence="12">
    <location>
        <begin position="33"/>
        <end position="777"/>
    </location>
</feature>
<dbReference type="Gene3D" id="3.40.50.10140">
    <property type="entry name" value="Toll/interleukin-1 receptor homology (TIR) domain"/>
    <property type="match status" value="1"/>
</dbReference>
<dbReference type="GO" id="GO:0005886">
    <property type="term" value="C:plasma membrane"/>
    <property type="evidence" value="ECO:0007669"/>
    <property type="project" value="TreeGrafter"/>
</dbReference>
<protein>
    <recommendedName>
        <fullName evidence="13">TIR domain-containing protein</fullName>
    </recommendedName>
</protein>
<dbReference type="Proteomes" id="UP001321473">
    <property type="component" value="Unassembled WGS sequence"/>
</dbReference>
<reference evidence="14 15" key="1">
    <citation type="journal article" date="2023" name="Arcadia Sci">
        <title>De novo assembly of a long-read Amblyomma americanum tick genome.</title>
        <authorList>
            <person name="Chou S."/>
            <person name="Poskanzer K.E."/>
            <person name="Rollins M."/>
            <person name="Thuy-Boun P.S."/>
        </authorList>
    </citation>
    <scope>NUCLEOTIDE SEQUENCE [LARGE SCALE GENOMIC DNA]</scope>
    <source>
        <strain evidence="14">F_SG_1</strain>
        <tissue evidence="14">Salivary glands</tissue>
    </source>
</reference>
<keyword evidence="15" id="KW-1185">Reference proteome</keyword>
<dbReference type="InterPro" id="IPR001611">
    <property type="entry name" value="Leu-rich_rpt"/>
</dbReference>
<evidence type="ECO:0000256" key="10">
    <source>
        <dbReference type="ARBA" id="ARBA00023180"/>
    </source>
</evidence>
<evidence type="ECO:0000256" key="9">
    <source>
        <dbReference type="ARBA" id="ARBA00023170"/>
    </source>
</evidence>
<dbReference type="SMART" id="SM00255">
    <property type="entry name" value="TIR"/>
    <property type="match status" value="1"/>
</dbReference>
<name>A0AAQ4DR23_AMBAM</name>
<evidence type="ECO:0000256" key="5">
    <source>
        <dbReference type="ARBA" id="ARBA00022729"/>
    </source>
</evidence>
<evidence type="ECO:0000259" key="13">
    <source>
        <dbReference type="PROSITE" id="PS50104"/>
    </source>
</evidence>
<evidence type="ECO:0000256" key="11">
    <source>
        <dbReference type="SAM" id="Phobius"/>
    </source>
</evidence>
<evidence type="ECO:0000256" key="2">
    <source>
        <dbReference type="ARBA" id="ARBA00009634"/>
    </source>
</evidence>
<evidence type="ECO:0000256" key="12">
    <source>
        <dbReference type="SAM" id="SignalP"/>
    </source>
</evidence>
<keyword evidence="9" id="KW-0675">Receptor</keyword>
<gene>
    <name evidence="14" type="ORF">V5799_032485</name>
</gene>
<evidence type="ECO:0000256" key="3">
    <source>
        <dbReference type="ARBA" id="ARBA00022614"/>
    </source>
</evidence>
<comment type="caution">
    <text evidence="14">The sequence shown here is derived from an EMBL/GenBank/DDBJ whole genome shotgun (WGS) entry which is preliminary data.</text>
</comment>
<comment type="subcellular location">
    <subcellularLocation>
        <location evidence="1">Membrane</location>
        <topology evidence="1">Single-pass membrane protein</topology>
    </subcellularLocation>
</comment>
<keyword evidence="6" id="KW-0677">Repeat</keyword>
<sequence>MSMWLRPRCKSKMEMCMKAGALLLWAVTTACGLSPPLNCPRIAPYATLLEPLKRCNVTVENGYVHAICTAFVGLKLSKDFIPAFHETLTREHLLVSEEPVDNDTPQNGTVCMSLRSVEIRKWDNFQPEVGQPYDRFLGVEDIEPGEFRIYTVLRYFHQMTLKTTFGEPPQAAVAVCRRTRGDRSCNFDVYGFVDRYRYTFPPESELLKSFITFWNIHTLTIESVNVTLRDKVRKMPVNLFFILTITPLKQLSFYKCNFNNITHGDIPELKQLERLEFLHTPITKIHPLAFRENPGFRYASFIGTKLPKIPEAIFSLKRLDTLDMSDTNVPRGIEFQYCPGNCQQNSSVQRLIMSGTNLTSLPNRAFCGFPLLKTLELENCHITRLSGSPFQCLENLQNLSMAGNKIKTFGEENVKGLKKLVFLNLNKNRIVHFEGPQVFSTLISLTRLIISQNEIKELGLGAVEYAPIEELNLAYNKISKWKPPLFARMAKLRTLLLEYNELSAISDDMLHDINHVSYVNLSWNPWNCSRCQLKNLRSVLQKHPPLCINCFVCKQPEEHEGSLVHEVPSNEDDCVPPNPYIVYGVPALLSIMVASVLGYAVYRNRWYCMYGLLYLKVAIKAYRRQTDAGRFLWDGFISYHTSDTEWVRDVLLPKLESAPMAFRLCVAERDFIPGLPITENICRAIAQSRVSLFVLSREFCRSHWCMFELSMAQHRLFEKDRLDGMVFIKKNDVEESEMSSALACLIKSRTYVQLPPDGSNEALNNLFWLQVQAALQQ</sequence>
<dbReference type="Gene3D" id="3.80.10.10">
    <property type="entry name" value="Ribonuclease Inhibitor"/>
    <property type="match status" value="3"/>
</dbReference>
<comment type="similarity">
    <text evidence="2">Belongs to the Toll-like receptor family.</text>
</comment>
<dbReference type="GO" id="GO:0007165">
    <property type="term" value="P:signal transduction"/>
    <property type="evidence" value="ECO:0007669"/>
    <property type="project" value="InterPro"/>
</dbReference>